<comment type="caution">
    <text evidence="8">The sequence shown here is derived from an EMBL/GenBank/DDBJ whole genome shotgun (WGS) entry which is preliminary data.</text>
</comment>
<dbReference type="SUPFAM" id="SSF55486">
    <property type="entry name" value="Metalloproteases ('zincins'), catalytic domain"/>
    <property type="match status" value="1"/>
</dbReference>
<keyword evidence="3 7" id="KW-0479">Metal-binding</keyword>
<feature type="binding site" evidence="7">
    <location>
        <position position="181"/>
    </location>
    <ligand>
        <name>Zn(2+)</name>
        <dbReference type="ChEBI" id="CHEBI:29105"/>
        <note>catalytic</note>
    </ligand>
</feature>
<keyword evidence="5 7" id="KW-0378">Hydrolase</keyword>
<evidence type="ECO:0000313" key="8">
    <source>
        <dbReference type="EMBL" id="MEN2988137.1"/>
    </source>
</evidence>
<evidence type="ECO:0000256" key="6">
    <source>
        <dbReference type="ARBA" id="ARBA00022833"/>
    </source>
</evidence>
<keyword evidence="7" id="KW-0963">Cytoplasm</keyword>
<dbReference type="EMBL" id="JBBKTW010000002">
    <property type="protein sequence ID" value="MEN2988137.1"/>
    <property type="molecule type" value="Genomic_DNA"/>
</dbReference>
<dbReference type="PANTHER" id="PTHR46986">
    <property type="entry name" value="ENDORIBONUCLEASE YBEY, CHLOROPLASTIC"/>
    <property type="match status" value="1"/>
</dbReference>
<dbReference type="InterPro" id="IPR002036">
    <property type="entry name" value="YbeY"/>
</dbReference>
<reference evidence="8 9" key="1">
    <citation type="submission" date="2024-03" db="EMBL/GenBank/DDBJ databases">
        <title>High-quality draft genome sequencing of Tistrella sp. BH-R2-4.</title>
        <authorList>
            <person name="Dong C."/>
        </authorList>
    </citation>
    <scope>NUCLEOTIDE SEQUENCE [LARGE SCALE GENOMIC DNA]</scope>
    <source>
        <strain evidence="8 9">BH-R2-4</strain>
    </source>
</reference>
<keyword evidence="4 7" id="KW-0255">Endonuclease</keyword>
<gene>
    <name evidence="7 8" type="primary">ybeY</name>
    <name evidence="8" type="ORF">WG926_07460</name>
</gene>
<keyword evidence="2 7" id="KW-0540">Nuclease</keyword>
<proteinExistence type="inferred from homology"/>
<comment type="similarity">
    <text evidence="1 7">Belongs to the endoribonuclease YbeY family.</text>
</comment>
<keyword evidence="7" id="KW-0690">Ribosome biogenesis</keyword>
<dbReference type="InterPro" id="IPR020549">
    <property type="entry name" value="YbeY_CS"/>
</dbReference>
<keyword evidence="9" id="KW-1185">Reference proteome</keyword>
<evidence type="ECO:0000256" key="1">
    <source>
        <dbReference type="ARBA" id="ARBA00010875"/>
    </source>
</evidence>
<dbReference type="InterPro" id="IPR023091">
    <property type="entry name" value="MetalPrtase_cat_dom_sf_prd"/>
</dbReference>
<comment type="subcellular location">
    <subcellularLocation>
        <location evidence="7">Cytoplasm</location>
    </subcellularLocation>
</comment>
<evidence type="ECO:0000256" key="5">
    <source>
        <dbReference type="ARBA" id="ARBA00022801"/>
    </source>
</evidence>
<dbReference type="EC" id="3.1.-.-" evidence="7"/>
<evidence type="ECO:0000256" key="2">
    <source>
        <dbReference type="ARBA" id="ARBA00022722"/>
    </source>
</evidence>
<dbReference type="Gene3D" id="3.40.390.30">
    <property type="entry name" value="Metalloproteases ('zincins'), catalytic domain"/>
    <property type="match status" value="1"/>
</dbReference>
<dbReference type="PROSITE" id="PS01306">
    <property type="entry name" value="UPF0054"/>
    <property type="match status" value="1"/>
</dbReference>
<name>A0ABU9YH66_9PROT</name>
<comment type="cofactor">
    <cofactor evidence="7">
        <name>Zn(2+)</name>
        <dbReference type="ChEBI" id="CHEBI:29105"/>
    </cofactor>
    <text evidence="7">Binds 1 zinc ion.</text>
</comment>
<feature type="binding site" evidence="7">
    <location>
        <position position="175"/>
    </location>
    <ligand>
        <name>Zn(2+)</name>
        <dbReference type="ChEBI" id="CHEBI:29105"/>
        <note>catalytic</note>
    </ligand>
</feature>
<protein>
    <recommendedName>
        <fullName evidence="7">Endoribonuclease YbeY</fullName>
        <ecNumber evidence="7">3.1.-.-</ecNumber>
    </recommendedName>
</protein>
<dbReference type="PANTHER" id="PTHR46986:SF1">
    <property type="entry name" value="ENDORIBONUCLEASE YBEY, CHLOROPLASTIC"/>
    <property type="match status" value="1"/>
</dbReference>
<keyword evidence="6 7" id="KW-0862">Zinc</keyword>
<comment type="function">
    <text evidence="7">Single strand-specific metallo-endoribonuclease involved in late-stage 70S ribosome quality control and in maturation of the 3' terminus of the 16S rRNA.</text>
</comment>
<evidence type="ECO:0000313" key="9">
    <source>
        <dbReference type="Proteomes" id="UP001413721"/>
    </source>
</evidence>
<organism evidence="8 9">
    <name type="scientific">Tistrella arctica</name>
    <dbReference type="NCBI Taxonomy" id="3133430"/>
    <lineage>
        <taxon>Bacteria</taxon>
        <taxon>Pseudomonadati</taxon>
        <taxon>Pseudomonadota</taxon>
        <taxon>Alphaproteobacteria</taxon>
        <taxon>Geminicoccales</taxon>
        <taxon>Geminicoccaceae</taxon>
        <taxon>Tistrella</taxon>
    </lineage>
</organism>
<dbReference type="HAMAP" id="MF_00009">
    <property type="entry name" value="Endoribonucl_YbeY"/>
    <property type="match status" value="1"/>
</dbReference>
<dbReference type="Pfam" id="PF02130">
    <property type="entry name" value="YbeY"/>
    <property type="match status" value="1"/>
</dbReference>
<sequence>MTREDMPAMDGDDTSVETLAVLGGRIEIVIEQASPLWSGAAWSLPAGRVDGPLSEAIGRVAAALLAAAAPHLLEALGERVGEVSLTLADDGAVQALNRDWRDKDRPTNVLSFPAEDLGADDRHAVADALEALPPGAPLMLGDIAIAAETVLAEAEAQGKRPRAHLLHLVAHGLLHLIGHDHETEEQAAAMEALETATLAGFDIDDPYTLIDGAPDA</sequence>
<accession>A0ABU9YH66</accession>
<feature type="binding site" evidence="7">
    <location>
        <position position="171"/>
    </location>
    <ligand>
        <name>Zn(2+)</name>
        <dbReference type="ChEBI" id="CHEBI:29105"/>
        <note>catalytic</note>
    </ligand>
</feature>
<dbReference type="Proteomes" id="UP001413721">
    <property type="component" value="Unassembled WGS sequence"/>
</dbReference>
<dbReference type="NCBIfam" id="TIGR00043">
    <property type="entry name" value="rRNA maturation RNase YbeY"/>
    <property type="match status" value="1"/>
</dbReference>
<keyword evidence="7" id="KW-0698">rRNA processing</keyword>
<evidence type="ECO:0000256" key="7">
    <source>
        <dbReference type="HAMAP-Rule" id="MF_00009"/>
    </source>
</evidence>
<evidence type="ECO:0000256" key="3">
    <source>
        <dbReference type="ARBA" id="ARBA00022723"/>
    </source>
</evidence>
<evidence type="ECO:0000256" key="4">
    <source>
        <dbReference type="ARBA" id="ARBA00022759"/>
    </source>
</evidence>